<evidence type="ECO:0000313" key="1">
    <source>
        <dbReference type="EMBL" id="KAI4306973.1"/>
    </source>
</evidence>
<accession>A0ACB9LCX8</accession>
<dbReference type="EMBL" id="CM039437">
    <property type="protein sequence ID" value="KAI4306973.1"/>
    <property type="molecule type" value="Genomic_DNA"/>
</dbReference>
<reference evidence="1 2" key="1">
    <citation type="journal article" date="2022" name="DNA Res.">
        <title>Chromosomal-level genome assembly of the orchid tree Bauhinia variegata (Leguminosae; Cercidoideae) supports the allotetraploid origin hypothesis of Bauhinia.</title>
        <authorList>
            <person name="Zhong Y."/>
            <person name="Chen Y."/>
            <person name="Zheng D."/>
            <person name="Pang J."/>
            <person name="Liu Y."/>
            <person name="Luo S."/>
            <person name="Meng S."/>
            <person name="Qian L."/>
            <person name="Wei D."/>
            <person name="Dai S."/>
            <person name="Zhou R."/>
        </authorList>
    </citation>
    <scope>NUCLEOTIDE SEQUENCE [LARGE SCALE GENOMIC DNA]</scope>
    <source>
        <strain evidence="1">BV-YZ2020</strain>
    </source>
</reference>
<gene>
    <name evidence="1" type="ORF">L6164_030208</name>
</gene>
<protein>
    <submittedName>
        <fullName evidence="1">Uncharacterized protein</fullName>
    </submittedName>
</protein>
<comment type="caution">
    <text evidence="1">The sequence shown here is derived from an EMBL/GenBank/DDBJ whole genome shotgun (WGS) entry which is preliminary data.</text>
</comment>
<proteinExistence type="predicted"/>
<organism evidence="1 2">
    <name type="scientific">Bauhinia variegata</name>
    <name type="common">Purple orchid tree</name>
    <name type="synonym">Phanera variegata</name>
    <dbReference type="NCBI Taxonomy" id="167791"/>
    <lineage>
        <taxon>Eukaryota</taxon>
        <taxon>Viridiplantae</taxon>
        <taxon>Streptophyta</taxon>
        <taxon>Embryophyta</taxon>
        <taxon>Tracheophyta</taxon>
        <taxon>Spermatophyta</taxon>
        <taxon>Magnoliopsida</taxon>
        <taxon>eudicotyledons</taxon>
        <taxon>Gunneridae</taxon>
        <taxon>Pentapetalae</taxon>
        <taxon>rosids</taxon>
        <taxon>fabids</taxon>
        <taxon>Fabales</taxon>
        <taxon>Fabaceae</taxon>
        <taxon>Cercidoideae</taxon>
        <taxon>Cercideae</taxon>
        <taxon>Bauhiniinae</taxon>
        <taxon>Bauhinia</taxon>
    </lineage>
</organism>
<dbReference type="Proteomes" id="UP000828941">
    <property type="component" value="Chromosome 12"/>
</dbReference>
<keyword evidence="2" id="KW-1185">Reference proteome</keyword>
<sequence>MGRRKQSRPHRSGGIILETPTTAEAEVDKHRTEETGEEPKDEFGEIDKPYFVDVDRSSWLSNEHLDISEIVLTHLNLREGFSVSELSKDFYQDSRYSLRFRLCNVNNFLGRIKLGHWPVLSSYDIHLELVKRGTSDEIETCTVLLSGIFDGPDEGVSGLVHLASLKFFSLRLVHGLKFSEDMLSLRIRVEVLKGAFDACESLLDGSRQVWKKSMINVMSWLRPEVMTSELRYGVVSHIKMEVNQPKEMGDDTCSTRKRSRFDPAGFYEAIKPSKAEPMLEDDIPDLLPELRPYQRRAAFWMVEREKTIAGSQGERERSQFHSPLCVPVEFIDSSGIMIFNPFSGNISLSPDSSSPYVFGGILADEMGLGKTVELLACIFAHQRSASDCGILMDSALEDNGDQKFNFKRLKRERVECTCGAVSESLKYKGLWVQCDICDAWQHADCVGYSPKGKTLKSKQGSESKKLKTTIAVRDGKYICQICSELIQATESPIASGATLIVCPAPILPQWHDEIRRHTRPGSLKTYVYEGVREASFSNTSLVDISELAGADIVLTTYDVLKEDLSHDSDRHEGDRHFLRFQKRYPVIPTVLTRIYWWRVCMDEAQMVESNAAAATEMALRLNAQYRWCITGTPIQRKLDDLYGLLRFLKASPFNTYRWWTEVIRDPYEKGDIGAIEFAHKIFKHIMWRSSKEHVADELQLPSQEECLTWLTLSPIEEHFYQRQHETCVNYAHEVIESLRNDILNKTVPGGSATSDGLSDLFVTHAEAGKLLNALLKLRQACCHPQVGSSGLRSLQQSPMTMEEILMVLINKTKVEGEEALRRLVVALNGLAAIAIIQKDFSHAALLYNEALALAEEHSEDFRLDPLLNIHITHNLAEILPQTTNLSLSFPSKENQFSGTCARRTSRKHDIEKADHCLLKRQKVSVSDDSGFTMACGEPQDATSSLSENDVNENQESDSVSDDSLKYLISECEELKQKFLSVFSSKLSASQQEFQKSYMQVCNACSDKTNEQSTWWLDALHHAEQNKDLSTELIRKIEEAISTSNNSKSSRIAARFRSITTLKYQIQTGLDQLEASRKVLVDRILEIDHTMQKPKEEDIERMGRCRNCQPNGDGPPCVMCELDELFKDYEARIFSLKNERGGIITSAEEAIDLQKKNSALNRFLSKLSQANHGSMVSDIGSEESKKRNVGERVVVSRSASQLEVMLGAIKSYCKSHLGREIVSAATSHLHTLELLRKEFSNARLLAIAQAQYLLAHDEIKMAISRLHLRANEHDKSLDALGEDELCASSSNFSHDKLMSLALLSQIKGKLRYLKGLVQSKQKLPLESSNSSSSTQETTTMSNLMEEKGQFISKADEETCPICQDKIGSQKMVFQCGHVTCCKCLFAMTEQRLQVKWVMCPTCRQHTDFGNIAYAVDRQNESSNSSVLHKIDSHEKWEASIPVKGSYGTKIEAVTRRILWIKSTDSKAKVLVFSSWNDVLDVLEHAFAANDITYVRMKGGRKSHVAISQFRGQQDGRKEDDDVKSQKPTSKYFQVLLILIQHGANGLNLLEAQHVVLVEPLLNPAAEAQAISRVHRIGQKNKTLIHRFIVKNTVEESIYKLNRSRSNHKFISGNTKNQDQPVLTLKDVESLLATAPLPVPESDEKPGASLRHLPPSVAAAIAAERRLSEQRT</sequence>
<name>A0ACB9LCX8_BAUVA</name>
<evidence type="ECO:0000313" key="2">
    <source>
        <dbReference type="Proteomes" id="UP000828941"/>
    </source>
</evidence>